<dbReference type="InterPro" id="IPR052929">
    <property type="entry name" value="RNase_H-like_EbsB-rel"/>
</dbReference>
<dbReference type="OrthoDB" id="1906820at2759"/>
<keyword evidence="2" id="KW-1185">Reference proteome</keyword>
<dbReference type="RefSeq" id="XP_035542869.1">
    <property type="nucleotide sequence ID" value="XM_035686976.1"/>
</dbReference>
<evidence type="ECO:0000259" key="1">
    <source>
        <dbReference type="Pfam" id="PF13456"/>
    </source>
</evidence>
<organism evidence="2 3">
    <name type="scientific">Juglans regia</name>
    <name type="common">English walnut</name>
    <dbReference type="NCBI Taxonomy" id="51240"/>
    <lineage>
        <taxon>Eukaryota</taxon>
        <taxon>Viridiplantae</taxon>
        <taxon>Streptophyta</taxon>
        <taxon>Embryophyta</taxon>
        <taxon>Tracheophyta</taxon>
        <taxon>Spermatophyta</taxon>
        <taxon>Magnoliopsida</taxon>
        <taxon>eudicotyledons</taxon>
        <taxon>Gunneridae</taxon>
        <taxon>Pentapetalae</taxon>
        <taxon>rosids</taxon>
        <taxon>fabids</taxon>
        <taxon>Fagales</taxon>
        <taxon>Juglandaceae</taxon>
        <taxon>Juglans</taxon>
    </lineage>
</organism>
<dbReference type="PANTHER" id="PTHR47074:SF48">
    <property type="entry name" value="POLYNUCLEOTIDYL TRANSFERASE, RIBONUCLEASE H-LIKE SUPERFAMILY PROTEIN"/>
    <property type="match status" value="1"/>
</dbReference>
<dbReference type="GeneID" id="118345374"/>
<protein>
    <submittedName>
        <fullName evidence="3">Uncharacterized protein LOC118345374</fullName>
    </submittedName>
</protein>
<dbReference type="AlphaFoldDB" id="A0A6P9E5U6"/>
<dbReference type="Gene3D" id="3.30.420.10">
    <property type="entry name" value="Ribonuclease H-like superfamily/Ribonuclease H"/>
    <property type="match status" value="1"/>
</dbReference>
<evidence type="ECO:0000313" key="3">
    <source>
        <dbReference type="RefSeq" id="XP_035542869.1"/>
    </source>
</evidence>
<evidence type="ECO:0000313" key="2">
    <source>
        <dbReference type="Proteomes" id="UP000235220"/>
    </source>
</evidence>
<dbReference type="InterPro" id="IPR012337">
    <property type="entry name" value="RNaseH-like_sf"/>
</dbReference>
<dbReference type="SUPFAM" id="SSF53098">
    <property type="entry name" value="Ribonuclease H-like"/>
    <property type="match status" value="1"/>
</dbReference>
<dbReference type="PANTHER" id="PTHR47074">
    <property type="entry name" value="BNAC02G40300D PROTEIN"/>
    <property type="match status" value="1"/>
</dbReference>
<name>A0A6P9E5U6_JUGRE</name>
<dbReference type="Pfam" id="PF13456">
    <property type="entry name" value="RVT_3"/>
    <property type="match status" value="1"/>
</dbReference>
<dbReference type="GO" id="GO:0003676">
    <property type="term" value="F:nucleic acid binding"/>
    <property type="evidence" value="ECO:0007669"/>
    <property type="project" value="InterPro"/>
</dbReference>
<dbReference type="Proteomes" id="UP000235220">
    <property type="component" value="Unplaced"/>
</dbReference>
<dbReference type="InterPro" id="IPR044730">
    <property type="entry name" value="RNase_H-like_dom_plant"/>
</dbReference>
<gene>
    <name evidence="3" type="primary">LOC118345374</name>
</gene>
<dbReference type="InterPro" id="IPR002156">
    <property type="entry name" value="RNaseH_domain"/>
</dbReference>
<dbReference type="GO" id="GO:0004523">
    <property type="term" value="F:RNA-DNA hybrid ribonuclease activity"/>
    <property type="evidence" value="ECO:0007669"/>
    <property type="project" value="InterPro"/>
</dbReference>
<dbReference type="InParanoid" id="A0A6P9E5U6"/>
<proteinExistence type="predicted"/>
<reference evidence="3" key="1">
    <citation type="submission" date="2025-08" db="UniProtKB">
        <authorList>
            <consortium name="RefSeq"/>
        </authorList>
    </citation>
    <scope>IDENTIFICATION</scope>
    <source>
        <tissue evidence="3">Leaves</tissue>
    </source>
</reference>
<dbReference type="KEGG" id="jre:118345374"/>
<feature type="domain" description="RNase H type-1" evidence="1">
    <location>
        <begin position="186"/>
        <end position="308"/>
    </location>
</feature>
<sequence>MGEAKNNGGLGFRDFECFNKALLAKQCWKMLKHPDSLVARIMKEKYFKKGGLEDAKETETFMHDVWSCPAASDVWSEKESPVSKWGSAEDVFVEWWMKLNKFLKEEEVEVVACIMRKIWMRRNSFIFEKKFEHPKNLITSAIQGLLDFKAAQENVLLLQQKAQLLRCVDRSVVKWVKPEERTVKANWDAAVDVRNRKVGIGVAVRDSTGEVLACLCSCFDNISNPSVAEAVGLRRAVLLCAELGFSNVILEGDSKVVVNATISGEEIEAEYGNIIEDVRRVINGRLNWGIRFIYREANCIAHKLAKLAINSSNERVWIEDSPIEIKNDLLKEKYCND</sequence>
<accession>A0A6P9E5U6</accession>
<dbReference type="CDD" id="cd06222">
    <property type="entry name" value="RNase_H_like"/>
    <property type="match status" value="1"/>
</dbReference>
<dbReference type="InterPro" id="IPR036397">
    <property type="entry name" value="RNaseH_sf"/>
</dbReference>